<gene>
    <name evidence="2" type="ORF">AVENP_1495</name>
</gene>
<feature type="domain" description="Bacteriophage CI repressor N-terminal" evidence="1">
    <location>
        <begin position="7"/>
        <end position="67"/>
    </location>
</feature>
<name>A0AAE7BB79_9BACT</name>
<dbReference type="GO" id="GO:0003677">
    <property type="term" value="F:DNA binding"/>
    <property type="evidence" value="ECO:0007669"/>
    <property type="project" value="InterPro"/>
</dbReference>
<keyword evidence="3" id="KW-1185">Reference proteome</keyword>
<dbReference type="Proteomes" id="UP000503482">
    <property type="component" value="Chromosome"/>
</dbReference>
<dbReference type="KEGG" id="avp:AVENP_1495"/>
<dbReference type="Pfam" id="PF07022">
    <property type="entry name" value="Phage_CI_repr"/>
    <property type="match status" value="1"/>
</dbReference>
<dbReference type="RefSeq" id="WP_128358522.1">
    <property type="nucleotide sequence ID" value="NZ_CP053840.1"/>
</dbReference>
<dbReference type="AlphaFoldDB" id="A0AAE7BB79"/>
<sequence length="107" mass="12650">MNNFEKIILKLKEALNISSDKELSIRLNMKTNTFSERKRTNSIPHNEILDLCITENLNLNEIYTDNKVLKNEINFKEEIINNLELLNENQIKYVYHITEAEKIKGKI</sequence>
<accession>A0AAE7BB79</accession>
<dbReference type="GO" id="GO:0045892">
    <property type="term" value="P:negative regulation of DNA-templated transcription"/>
    <property type="evidence" value="ECO:0007669"/>
    <property type="project" value="InterPro"/>
</dbReference>
<organism evidence="2 3">
    <name type="scientific">Arcobacter venerupis</name>
    <dbReference type="NCBI Taxonomy" id="1054033"/>
    <lineage>
        <taxon>Bacteria</taxon>
        <taxon>Pseudomonadati</taxon>
        <taxon>Campylobacterota</taxon>
        <taxon>Epsilonproteobacteria</taxon>
        <taxon>Campylobacterales</taxon>
        <taxon>Arcobacteraceae</taxon>
        <taxon>Arcobacter</taxon>
    </lineage>
</organism>
<dbReference type="Gene3D" id="1.10.260.40">
    <property type="entry name" value="lambda repressor-like DNA-binding domains"/>
    <property type="match status" value="1"/>
</dbReference>
<dbReference type="InterPro" id="IPR010744">
    <property type="entry name" value="Phage_CI_N"/>
</dbReference>
<protein>
    <submittedName>
        <fullName evidence="2">Transcriptional regulator, XRE family</fullName>
    </submittedName>
</protein>
<dbReference type="InterPro" id="IPR010982">
    <property type="entry name" value="Lambda_DNA-bd_dom_sf"/>
</dbReference>
<proteinExistence type="predicted"/>
<evidence type="ECO:0000259" key="1">
    <source>
        <dbReference type="Pfam" id="PF07022"/>
    </source>
</evidence>
<evidence type="ECO:0000313" key="3">
    <source>
        <dbReference type="Proteomes" id="UP000503482"/>
    </source>
</evidence>
<evidence type="ECO:0000313" key="2">
    <source>
        <dbReference type="EMBL" id="QKF67047.1"/>
    </source>
</evidence>
<dbReference type="EMBL" id="CP053840">
    <property type="protein sequence ID" value="QKF67047.1"/>
    <property type="molecule type" value="Genomic_DNA"/>
</dbReference>
<reference evidence="2 3" key="1">
    <citation type="submission" date="2020-05" db="EMBL/GenBank/DDBJ databases">
        <title>Complete genome sequencing of Campylobacter and Arcobacter type strains.</title>
        <authorList>
            <person name="Miller W.G."/>
            <person name="Yee E."/>
        </authorList>
    </citation>
    <scope>NUCLEOTIDE SEQUENCE [LARGE SCALE GENOMIC DNA]</scope>
    <source>
        <strain evidence="2 3">LMG 26156</strain>
    </source>
</reference>